<dbReference type="SMART" id="SM00355">
    <property type="entry name" value="ZnF_C2H2"/>
    <property type="match status" value="8"/>
</dbReference>
<evidence type="ECO:0000259" key="13">
    <source>
        <dbReference type="PROSITE" id="PS50157"/>
    </source>
</evidence>
<organism evidence="14">
    <name type="scientific">Menopon gallinae</name>
    <name type="common">poultry shaft louse</name>
    <dbReference type="NCBI Taxonomy" id="328185"/>
    <lineage>
        <taxon>Eukaryota</taxon>
        <taxon>Metazoa</taxon>
        <taxon>Ecdysozoa</taxon>
        <taxon>Arthropoda</taxon>
        <taxon>Hexapoda</taxon>
        <taxon>Insecta</taxon>
        <taxon>Pterygota</taxon>
        <taxon>Neoptera</taxon>
        <taxon>Paraneoptera</taxon>
        <taxon>Psocodea</taxon>
        <taxon>Troctomorpha</taxon>
        <taxon>Phthiraptera</taxon>
        <taxon>Amblycera</taxon>
        <taxon>Menoponidae</taxon>
        <taxon>Menopon</taxon>
    </lineage>
</organism>
<reference evidence="14" key="1">
    <citation type="journal article" date="2024" name="Gigascience">
        <title>Chromosome-level genome of the poultry shaft louse Menopon gallinae provides insight into the host-switching and adaptive evolution of parasitic lice.</title>
        <authorList>
            <person name="Xu Y."/>
            <person name="Ma L."/>
            <person name="Liu S."/>
            <person name="Liang Y."/>
            <person name="Liu Q."/>
            <person name="He Z."/>
            <person name="Tian L."/>
            <person name="Duan Y."/>
            <person name="Cai W."/>
            <person name="Li H."/>
            <person name="Song F."/>
        </authorList>
    </citation>
    <scope>NUCLEOTIDE SEQUENCE</scope>
    <source>
        <strain evidence="14">Cailab_2023a</strain>
    </source>
</reference>
<dbReference type="AlphaFoldDB" id="A0AAW2HBW0"/>
<keyword evidence="3" id="KW-0479">Metal-binding</keyword>
<dbReference type="SUPFAM" id="SSF57667">
    <property type="entry name" value="beta-beta-alpha zinc fingers"/>
    <property type="match status" value="3"/>
</dbReference>
<feature type="domain" description="C2H2-type" evidence="13">
    <location>
        <begin position="435"/>
        <end position="462"/>
    </location>
</feature>
<dbReference type="FunFam" id="3.30.160.60:FF:000030">
    <property type="entry name" value="Zinc finger protein 628"/>
    <property type="match status" value="1"/>
</dbReference>
<feature type="domain" description="C2H2-type" evidence="13">
    <location>
        <begin position="242"/>
        <end position="266"/>
    </location>
</feature>
<dbReference type="GO" id="GO:0003677">
    <property type="term" value="F:DNA binding"/>
    <property type="evidence" value="ECO:0007669"/>
    <property type="project" value="UniProtKB-KW"/>
</dbReference>
<evidence type="ECO:0000256" key="2">
    <source>
        <dbReference type="ARBA" id="ARBA00006991"/>
    </source>
</evidence>
<evidence type="ECO:0000256" key="6">
    <source>
        <dbReference type="ARBA" id="ARBA00022833"/>
    </source>
</evidence>
<dbReference type="FunFam" id="3.30.160.60:FF:000100">
    <property type="entry name" value="Zinc finger 45-like"/>
    <property type="match status" value="1"/>
</dbReference>
<dbReference type="InterPro" id="IPR013087">
    <property type="entry name" value="Znf_C2H2_type"/>
</dbReference>
<dbReference type="FunFam" id="3.30.160.60:FF:000663">
    <property type="entry name" value="Zinc finger protein 45"/>
    <property type="match status" value="1"/>
</dbReference>
<feature type="region of interest" description="Disordered" evidence="12">
    <location>
        <begin position="458"/>
        <end position="477"/>
    </location>
</feature>
<keyword evidence="5 11" id="KW-0863">Zinc-finger</keyword>
<dbReference type="InterPro" id="IPR050331">
    <property type="entry name" value="Zinc_finger"/>
</dbReference>
<evidence type="ECO:0000256" key="7">
    <source>
        <dbReference type="ARBA" id="ARBA00023015"/>
    </source>
</evidence>
<evidence type="ECO:0000256" key="3">
    <source>
        <dbReference type="ARBA" id="ARBA00022723"/>
    </source>
</evidence>
<comment type="subcellular location">
    <subcellularLocation>
        <location evidence="1">Nucleus</location>
    </subcellularLocation>
</comment>
<keyword evidence="4" id="KW-0677">Repeat</keyword>
<dbReference type="PROSITE" id="PS50157">
    <property type="entry name" value="ZINC_FINGER_C2H2_2"/>
    <property type="match status" value="8"/>
</dbReference>
<dbReference type="Pfam" id="PF00096">
    <property type="entry name" value="zf-C2H2"/>
    <property type="match status" value="5"/>
</dbReference>
<evidence type="ECO:0000256" key="5">
    <source>
        <dbReference type="ARBA" id="ARBA00022771"/>
    </source>
</evidence>
<keyword evidence="8" id="KW-0238">DNA-binding</keyword>
<comment type="similarity">
    <text evidence="2">Belongs to the krueppel C2H2-type zinc-finger protein family.</text>
</comment>
<name>A0AAW2HBW0_9NEOP</name>
<keyword evidence="9" id="KW-0804">Transcription</keyword>
<accession>A0AAW2HBW0</accession>
<dbReference type="FunFam" id="3.30.160.60:FF:000425">
    <property type="entry name" value="PLAG1 like zinc finger 1"/>
    <property type="match status" value="1"/>
</dbReference>
<evidence type="ECO:0000313" key="14">
    <source>
        <dbReference type="EMBL" id="KAL0267207.1"/>
    </source>
</evidence>
<feature type="domain" description="C2H2-type" evidence="13">
    <location>
        <begin position="352"/>
        <end position="379"/>
    </location>
</feature>
<dbReference type="PANTHER" id="PTHR16515">
    <property type="entry name" value="PR DOMAIN ZINC FINGER PROTEIN"/>
    <property type="match status" value="1"/>
</dbReference>
<gene>
    <name evidence="14" type="ORF">PYX00_009549</name>
</gene>
<feature type="domain" description="C2H2-type" evidence="13">
    <location>
        <begin position="324"/>
        <end position="351"/>
    </location>
</feature>
<evidence type="ECO:0000256" key="11">
    <source>
        <dbReference type="PROSITE-ProRule" id="PRU00042"/>
    </source>
</evidence>
<dbReference type="GO" id="GO:0008270">
    <property type="term" value="F:zinc ion binding"/>
    <property type="evidence" value="ECO:0007669"/>
    <property type="project" value="UniProtKB-KW"/>
</dbReference>
<comment type="caution">
    <text evidence="14">The sequence shown here is derived from an EMBL/GenBank/DDBJ whole genome shotgun (WGS) entry which is preliminary data.</text>
</comment>
<keyword evidence="7" id="KW-0805">Transcription regulation</keyword>
<proteinExistence type="inferred from homology"/>
<dbReference type="FunFam" id="3.30.160.60:FF:002737">
    <property type="entry name" value="AGAP008430-PA"/>
    <property type="match status" value="1"/>
</dbReference>
<sequence>MVNSNCRRVTDCSTSLECETPYIDMKEDVSNIKSQVDVRHCKDSIDIQESTMYEILPSKFFKNQDIPPPLVNKKWLSSVCEDCTSEDETSVENREDTVPLSYLKLTLSKIGGGDSTKKTKQLEQTGTITVIQRKRGRPRKQTENADQSSSRCYEDADSGNDSPDGSADWWSKSTDYKNDTDVDMRSDICSDAQKLEIINCEISDYLEMDEENSKSKTTKRVNKKDKSKENLGVKMENSKTVYPCLECGKTFSALSTLKYHLRIHNGTLIKCKECDRGFTTNYLLKCHMRIHNGDLFMCHKCGKGFITAELLKVHSRSHTGVRPYRCDTCGKTFPSASNLSQHKETHEAEKKYLCFQCGSSFSQKRCLDCHMLSHGEKNHICPVCGKLWARKSDLTEHMRVHTGSKPYSCRNCSQKFTQASSLRRHQVVHMEGNPIQCLTCGKMLKCDEYYRRHLKKHMKEKDVPDTSADKSSVINQP</sequence>
<dbReference type="EMBL" id="JARGDH010000005">
    <property type="protein sequence ID" value="KAL0267207.1"/>
    <property type="molecule type" value="Genomic_DNA"/>
</dbReference>
<feature type="domain" description="C2H2-type" evidence="13">
    <location>
        <begin position="269"/>
        <end position="296"/>
    </location>
</feature>
<dbReference type="FunFam" id="3.30.160.60:FF:002343">
    <property type="entry name" value="Zinc finger protein 33A"/>
    <property type="match status" value="1"/>
</dbReference>
<evidence type="ECO:0000256" key="1">
    <source>
        <dbReference type="ARBA" id="ARBA00004123"/>
    </source>
</evidence>
<feature type="domain" description="C2H2-type" evidence="13">
    <location>
        <begin position="296"/>
        <end position="323"/>
    </location>
</feature>
<dbReference type="Pfam" id="PF13912">
    <property type="entry name" value="zf-C2H2_6"/>
    <property type="match status" value="1"/>
</dbReference>
<feature type="compositionally biased region" description="Basic and acidic residues" evidence="12">
    <location>
        <begin position="459"/>
        <end position="468"/>
    </location>
</feature>
<dbReference type="GO" id="GO:0006355">
    <property type="term" value="P:regulation of DNA-templated transcription"/>
    <property type="evidence" value="ECO:0007669"/>
    <property type="project" value="UniProtKB-ARBA"/>
</dbReference>
<dbReference type="PANTHER" id="PTHR16515:SF49">
    <property type="entry name" value="GASTRULA ZINC FINGER PROTEIN XLCGF49.1-LIKE-RELATED"/>
    <property type="match status" value="1"/>
</dbReference>
<evidence type="ECO:0000256" key="9">
    <source>
        <dbReference type="ARBA" id="ARBA00023163"/>
    </source>
</evidence>
<dbReference type="InterPro" id="IPR036236">
    <property type="entry name" value="Znf_C2H2_sf"/>
</dbReference>
<evidence type="ECO:0000256" key="12">
    <source>
        <dbReference type="SAM" id="MobiDB-lite"/>
    </source>
</evidence>
<dbReference type="PROSITE" id="PS00028">
    <property type="entry name" value="ZINC_FINGER_C2H2_1"/>
    <property type="match status" value="8"/>
</dbReference>
<keyword evidence="10" id="KW-0539">Nucleus</keyword>
<evidence type="ECO:0000256" key="4">
    <source>
        <dbReference type="ARBA" id="ARBA00022737"/>
    </source>
</evidence>
<feature type="domain" description="C2H2-type" evidence="13">
    <location>
        <begin position="407"/>
        <end position="434"/>
    </location>
</feature>
<dbReference type="Gene3D" id="3.30.160.60">
    <property type="entry name" value="Classic Zinc Finger"/>
    <property type="match status" value="7"/>
</dbReference>
<feature type="region of interest" description="Disordered" evidence="12">
    <location>
        <begin position="114"/>
        <end position="171"/>
    </location>
</feature>
<dbReference type="GO" id="GO:0005634">
    <property type="term" value="C:nucleus"/>
    <property type="evidence" value="ECO:0007669"/>
    <property type="project" value="UniProtKB-SubCell"/>
</dbReference>
<feature type="domain" description="C2H2-type" evidence="13">
    <location>
        <begin position="379"/>
        <end position="406"/>
    </location>
</feature>
<evidence type="ECO:0000256" key="10">
    <source>
        <dbReference type="ARBA" id="ARBA00023242"/>
    </source>
</evidence>
<evidence type="ECO:0000256" key="8">
    <source>
        <dbReference type="ARBA" id="ARBA00023125"/>
    </source>
</evidence>
<protein>
    <recommendedName>
        <fullName evidence="13">C2H2-type domain-containing protein</fullName>
    </recommendedName>
</protein>
<keyword evidence="6" id="KW-0862">Zinc</keyword>